<dbReference type="OrthoDB" id="4010645at2759"/>
<dbReference type="eggNOG" id="ENOG502RQER">
    <property type="taxonomic scope" value="Eukaryota"/>
</dbReference>
<dbReference type="EMBL" id="CR382137">
    <property type="protein sequence ID" value="CAG88171.1"/>
    <property type="molecule type" value="Genomic_DNA"/>
</dbReference>
<dbReference type="Proteomes" id="UP000000599">
    <property type="component" value="Chromosome E"/>
</dbReference>
<dbReference type="GeneID" id="2902151"/>
<reference evidence="1 2" key="1">
    <citation type="journal article" date="2004" name="Nature">
        <title>Genome evolution in yeasts.</title>
        <authorList>
            <consortium name="Genolevures"/>
            <person name="Dujon B."/>
            <person name="Sherman D."/>
            <person name="Fischer G."/>
            <person name="Durrens P."/>
            <person name="Casaregola S."/>
            <person name="Lafontaine I."/>
            <person name="de Montigny J."/>
            <person name="Marck C."/>
            <person name="Neuveglise C."/>
            <person name="Talla E."/>
            <person name="Goffard N."/>
            <person name="Frangeul L."/>
            <person name="Aigle M."/>
            <person name="Anthouard V."/>
            <person name="Babour A."/>
            <person name="Barbe V."/>
            <person name="Barnay S."/>
            <person name="Blanchin S."/>
            <person name="Beckerich J.M."/>
            <person name="Beyne E."/>
            <person name="Bleykasten C."/>
            <person name="Boisrame A."/>
            <person name="Boyer J."/>
            <person name="Cattolico L."/>
            <person name="Confanioleri F."/>
            <person name="de Daruvar A."/>
            <person name="Despons L."/>
            <person name="Fabre E."/>
            <person name="Fairhead C."/>
            <person name="Ferry-Dumazet H."/>
            <person name="Groppi A."/>
            <person name="Hantraye F."/>
            <person name="Hennequin C."/>
            <person name="Jauniaux N."/>
            <person name="Joyet P."/>
            <person name="Kachouri R."/>
            <person name="Kerrest A."/>
            <person name="Koszul R."/>
            <person name="Lemaire M."/>
            <person name="Lesur I."/>
            <person name="Ma L."/>
            <person name="Muller H."/>
            <person name="Nicaud J.M."/>
            <person name="Nikolski M."/>
            <person name="Oztas S."/>
            <person name="Ozier-Kalogeropoulos O."/>
            <person name="Pellenz S."/>
            <person name="Potier S."/>
            <person name="Richard G.F."/>
            <person name="Straub M.L."/>
            <person name="Suleau A."/>
            <person name="Swennene D."/>
            <person name="Tekaia F."/>
            <person name="Wesolowski-Louvel M."/>
            <person name="Westhof E."/>
            <person name="Wirth B."/>
            <person name="Zeniou-Meyer M."/>
            <person name="Zivanovic I."/>
            <person name="Bolotin-Fukuhara M."/>
            <person name="Thierry A."/>
            <person name="Bouchier C."/>
            <person name="Caudron B."/>
            <person name="Scarpelli C."/>
            <person name="Gaillardin C."/>
            <person name="Weissenbach J."/>
            <person name="Wincker P."/>
            <person name="Souciet J.L."/>
        </authorList>
    </citation>
    <scope>NUCLEOTIDE SEQUENCE [LARGE SCALE GENOMIC DNA]</scope>
    <source>
        <strain evidence="2">ATCC 36239 / CBS 767 / BCRC 21394 / JCM 1990 / NBRC 0083 / IGC 2968</strain>
    </source>
</reference>
<proteinExistence type="predicted"/>
<dbReference type="InParanoid" id="Q6BPE3"/>
<organism evidence="1 2">
    <name type="scientific">Debaryomyces hansenii (strain ATCC 36239 / CBS 767 / BCRC 21394 / JCM 1990 / NBRC 0083 / IGC 2968)</name>
    <name type="common">Yeast</name>
    <name type="synonym">Torulaspora hansenii</name>
    <dbReference type="NCBI Taxonomy" id="284592"/>
    <lineage>
        <taxon>Eukaryota</taxon>
        <taxon>Fungi</taxon>
        <taxon>Dikarya</taxon>
        <taxon>Ascomycota</taxon>
        <taxon>Saccharomycotina</taxon>
        <taxon>Pichiomycetes</taxon>
        <taxon>Debaryomycetaceae</taxon>
        <taxon>Debaryomyces</taxon>
    </lineage>
</organism>
<dbReference type="HOGENOM" id="CLU_214029_0_0_1"/>
<dbReference type="KEGG" id="dha:DEHA2E14300g"/>
<gene>
    <name evidence="1" type="ordered locus">DEHA2E14300g</name>
</gene>
<protein>
    <submittedName>
        <fullName evidence="1">DEHA2E14300p</fullName>
    </submittedName>
</protein>
<accession>Q6BPE3</accession>
<name>Q6BPE3_DEBHA</name>
<keyword evidence="2" id="KW-1185">Reference proteome</keyword>
<dbReference type="RefSeq" id="XP_459927.1">
    <property type="nucleotide sequence ID" value="XM_459927.1"/>
</dbReference>
<sequence>MISNPTTPAAKLTAPEKEAMIMKEIRSNSVKYDSKFEGSFFGNIFGFSLRSSN</sequence>
<dbReference type="AlphaFoldDB" id="Q6BPE3"/>
<evidence type="ECO:0000313" key="1">
    <source>
        <dbReference type="EMBL" id="CAG88171.1"/>
    </source>
</evidence>
<evidence type="ECO:0000313" key="2">
    <source>
        <dbReference type="Proteomes" id="UP000000599"/>
    </source>
</evidence>
<dbReference type="VEuPathDB" id="FungiDB:DEHA2E14300g"/>